<dbReference type="Proteomes" id="UP000287651">
    <property type="component" value="Unassembled WGS sequence"/>
</dbReference>
<gene>
    <name evidence="1" type="ORF">B296_00054336</name>
</gene>
<comment type="caution">
    <text evidence="1">The sequence shown here is derived from an EMBL/GenBank/DDBJ whole genome shotgun (WGS) entry which is preliminary data.</text>
</comment>
<evidence type="ECO:0000313" key="1">
    <source>
        <dbReference type="EMBL" id="RRT43481.1"/>
    </source>
</evidence>
<feature type="non-terminal residue" evidence="1">
    <location>
        <position position="1"/>
    </location>
</feature>
<organism evidence="1 2">
    <name type="scientific">Ensete ventricosum</name>
    <name type="common">Abyssinian banana</name>
    <name type="synonym">Musa ensete</name>
    <dbReference type="NCBI Taxonomy" id="4639"/>
    <lineage>
        <taxon>Eukaryota</taxon>
        <taxon>Viridiplantae</taxon>
        <taxon>Streptophyta</taxon>
        <taxon>Embryophyta</taxon>
        <taxon>Tracheophyta</taxon>
        <taxon>Spermatophyta</taxon>
        <taxon>Magnoliopsida</taxon>
        <taxon>Liliopsida</taxon>
        <taxon>Zingiberales</taxon>
        <taxon>Musaceae</taxon>
        <taxon>Ensete</taxon>
    </lineage>
</organism>
<sequence>AWMAIEGAKGFDIAGWGVTLVLRASWFKRSSCSHAKELAAIRVYGCHAFTSSCSHAKEIAAIRVYGCHAFTSPRILVSPTLSPQ</sequence>
<protein>
    <submittedName>
        <fullName evidence="1">Uncharacterized protein</fullName>
    </submittedName>
</protein>
<name>A0A426XVZ8_ENSVE</name>
<accession>A0A426XVZ8</accession>
<evidence type="ECO:0000313" key="2">
    <source>
        <dbReference type="Proteomes" id="UP000287651"/>
    </source>
</evidence>
<reference evidence="1 2" key="1">
    <citation type="journal article" date="2014" name="Agronomy (Basel)">
        <title>A Draft Genome Sequence for Ensete ventricosum, the Drought-Tolerant Tree Against Hunger.</title>
        <authorList>
            <person name="Harrison J."/>
            <person name="Moore K.A."/>
            <person name="Paszkiewicz K."/>
            <person name="Jones T."/>
            <person name="Grant M."/>
            <person name="Ambacheew D."/>
            <person name="Muzemil S."/>
            <person name="Studholme D.J."/>
        </authorList>
    </citation>
    <scope>NUCLEOTIDE SEQUENCE [LARGE SCALE GENOMIC DNA]</scope>
</reference>
<dbReference type="EMBL" id="AMZH03017112">
    <property type="protein sequence ID" value="RRT43481.1"/>
    <property type="molecule type" value="Genomic_DNA"/>
</dbReference>
<proteinExistence type="predicted"/>
<dbReference type="AlphaFoldDB" id="A0A426XVZ8"/>